<dbReference type="AlphaFoldDB" id="A0A8J3ASJ5"/>
<dbReference type="EMBL" id="BMHB01000004">
    <property type="protein sequence ID" value="GGI18039.1"/>
    <property type="molecule type" value="Genomic_DNA"/>
</dbReference>
<gene>
    <name evidence="2" type="ORF">GCM10007380_40940</name>
</gene>
<feature type="coiled-coil region" evidence="1">
    <location>
        <begin position="176"/>
        <end position="203"/>
    </location>
</feature>
<protein>
    <recommendedName>
        <fullName evidence="4">MerR family transcriptional regulator</fullName>
    </recommendedName>
</protein>
<sequence>MEKVDERQEENIIEQTFWRLTEFSEKVGGKHRNTIDTWFNQLESRGIHYVNRTQSGERVFDDLDLKIAKFIAQKRDEKWSLEGIYDNLPTQYPLREFPADDSNTKSEMIDTVAVYKKINAEVSKQLEEMLEPYKKQIELLVKDNASLRNLVIDQTEKIDTLQKGLLALPNPVEQDNSAINEDLEKLSLTIKHLEEELTESKLNGKRQRMLEQRVKRELRLEALSKWNEKPESERFDTVGFISKKKIEKADAKRVFIEEYELENFENRLRKIEDEERIK</sequence>
<dbReference type="InterPro" id="IPR009061">
    <property type="entry name" value="DNA-bd_dom_put_sf"/>
</dbReference>
<dbReference type="SUPFAM" id="SSF46955">
    <property type="entry name" value="Putative DNA-binding domain"/>
    <property type="match status" value="1"/>
</dbReference>
<comment type="caution">
    <text evidence="2">The sequence shown here is derived from an EMBL/GenBank/DDBJ whole genome shotgun (WGS) entry which is preliminary data.</text>
</comment>
<proteinExistence type="predicted"/>
<dbReference type="RefSeq" id="WP_088003337.1">
    <property type="nucleotide sequence ID" value="NZ_BMHB01000004.1"/>
</dbReference>
<accession>A0A8J3ASJ5</accession>
<dbReference type="Proteomes" id="UP000626244">
    <property type="component" value="Unassembled WGS sequence"/>
</dbReference>
<name>A0A8J3ASJ5_9BACI</name>
<reference evidence="3" key="1">
    <citation type="journal article" date="2019" name="Int. J. Syst. Evol. Microbiol.">
        <title>The Global Catalogue of Microorganisms (GCM) 10K type strain sequencing project: providing services to taxonomists for standard genome sequencing and annotation.</title>
        <authorList>
            <consortium name="The Broad Institute Genomics Platform"/>
            <consortium name="The Broad Institute Genome Sequencing Center for Infectious Disease"/>
            <person name="Wu L."/>
            <person name="Ma J."/>
        </authorList>
    </citation>
    <scope>NUCLEOTIDE SEQUENCE [LARGE SCALE GENOMIC DNA]</scope>
    <source>
        <strain evidence="3">CGMCC 1.14993</strain>
    </source>
</reference>
<evidence type="ECO:0008006" key="4">
    <source>
        <dbReference type="Google" id="ProtNLM"/>
    </source>
</evidence>
<evidence type="ECO:0000313" key="3">
    <source>
        <dbReference type="Proteomes" id="UP000626244"/>
    </source>
</evidence>
<evidence type="ECO:0000313" key="2">
    <source>
        <dbReference type="EMBL" id="GGI18039.1"/>
    </source>
</evidence>
<dbReference type="OrthoDB" id="2454204at2"/>
<dbReference type="Gene3D" id="1.10.1660.10">
    <property type="match status" value="1"/>
</dbReference>
<evidence type="ECO:0000256" key="1">
    <source>
        <dbReference type="SAM" id="Coils"/>
    </source>
</evidence>
<keyword evidence="1" id="KW-0175">Coiled coil</keyword>
<organism evidence="2 3">
    <name type="scientific">Gottfriedia solisilvae</name>
    <dbReference type="NCBI Taxonomy" id="1516104"/>
    <lineage>
        <taxon>Bacteria</taxon>
        <taxon>Bacillati</taxon>
        <taxon>Bacillota</taxon>
        <taxon>Bacilli</taxon>
        <taxon>Bacillales</taxon>
        <taxon>Bacillaceae</taxon>
        <taxon>Gottfriedia</taxon>
    </lineage>
</organism>
<keyword evidence="3" id="KW-1185">Reference proteome</keyword>